<keyword evidence="2" id="KW-1133">Transmembrane helix</keyword>
<feature type="transmembrane region" description="Helical" evidence="2">
    <location>
        <begin position="215"/>
        <end position="241"/>
    </location>
</feature>
<keyword evidence="2" id="KW-0812">Transmembrane</keyword>
<keyword evidence="2" id="KW-0472">Membrane</keyword>
<dbReference type="EMBL" id="JBGOSP010000001">
    <property type="protein sequence ID" value="MFA3835040.1"/>
    <property type="molecule type" value="Genomic_DNA"/>
</dbReference>
<sequence length="265" mass="27776">MAGREGPEPPYSPGSAASRSLGSGCFPWTALAVLIALVSGLFLFLGSSDEPGNGRPGGSRQQAYVDEIDEARQQLFKGELVRTSTESMHLVAGGDPIPFRAQILGSWRSDGSGETHSRTSAGAQIGVKLHCSGAQVRCTPLSSERQNVISKKDAATWLWDVSAEKAGTVTLSVTVTAYYRDGDTVLLEQPPATTHVQVAAPPGDSFGRAEQAWRWLSDAITSLGGLAVSLTAIITLAVLLARRTTPATGPEPGNDDTEADTNSPS</sequence>
<gene>
    <name evidence="3" type="ORF">ACEG43_02390</name>
</gene>
<protein>
    <submittedName>
        <fullName evidence="3">Uncharacterized protein</fullName>
    </submittedName>
</protein>
<feature type="transmembrane region" description="Helical" evidence="2">
    <location>
        <begin position="26"/>
        <end position="45"/>
    </location>
</feature>
<dbReference type="Proteomes" id="UP001571476">
    <property type="component" value="Unassembled WGS sequence"/>
</dbReference>
<name>A0ABV4SAU8_9ACTN</name>
<evidence type="ECO:0000256" key="1">
    <source>
        <dbReference type="SAM" id="MobiDB-lite"/>
    </source>
</evidence>
<organism evidence="3 4">
    <name type="scientific">Streptomyces aureus</name>
    <dbReference type="NCBI Taxonomy" id="193461"/>
    <lineage>
        <taxon>Bacteria</taxon>
        <taxon>Bacillati</taxon>
        <taxon>Actinomycetota</taxon>
        <taxon>Actinomycetes</taxon>
        <taxon>Kitasatosporales</taxon>
        <taxon>Streptomycetaceae</taxon>
        <taxon>Streptomyces</taxon>
    </lineage>
</organism>
<evidence type="ECO:0000256" key="2">
    <source>
        <dbReference type="SAM" id="Phobius"/>
    </source>
</evidence>
<feature type="region of interest" description="Disordered" evidence="1">
    <location>
        <begin position="245"/>
        <end position="265"/>
    </location>
</feature>
<evidence type="ECO:0000313" key="3">
    <source>
        <dbReference type="EMBL" id="MFA3835040.1"/>
    </source>
</evidence>
<accession>A0ABV4SAU8</accession>
<dbReference type="RefSeq" id="WP_372561082.1">
    <property type="nucleotide sequence ID" value="NZ_JBGOSP010000001.1"/>
</dbReference>
<reference evidence="3 4" key="1">
    <citation type="submission" date="2024-08" db="EMBL/GenBank/DDBJ databases">
        <title>Genome sequence of Streptomyces aureus CACIA-1.46HGO.</title>
        <authorList>
            <person name="Evangelista-Martinez Z."/>
        </authorList>
    </citation>
    <scope>NUCLEOTIDE SEQUENCE [LARGE SCALE GENOMIC DNA]</scope>
    <source>
        <strain evidence="3 4">CACIA-1.46HGO</strain>
    </source>
</reference>
<evidence type="ECO:0000313" key="4">
    <source>
        <dbReference type="Proteomes" id="UP001571476"/>
    </source>
</evidence>
<comment type="caution">
    <text evidence="3">The sequence shown here is derived from an EMBL/GenBank/DDBJ whole genome shotgun (WGS) entry which is preliminary data.</text>
</comment>
<proteinExistence type="predicted"/>
<keyword evidence="4" id="KW-1185">Reference proteome</keyword>